<dbReference type="RefSeq" id="WP_203375939.1">
    <property type="nucleotide sequence ID" value="NZ_JAENHP010000003.1"/>
</dbReference>
<proteinExistence type="predicted"/>
<name>A0ABS2A9L1_9ACTN</name>
<keyword evidence="1" id="KW-0472">Membrane</keyword>
<feature type="transmembrane region" description="Helical" evidence="1">
    <location>
        <begin position="69"/>
        <end position="94"/>
    </location>
</feature>
<dbReference type="EMBL" id="JAENHP010000003">
    <property type="protein sequence ID" value="MBM2616013.1"/>
    <property type="molecule type" value="Genomic_DNA"/>
</dbReference>
<dbReference type="Proteomes" id="UP000632138">
    <property type="component" value="Unassembled WGS sequence"/>
</dbReference>
<evidence type="ECO:0000256" key="1">
    <source>
        <dbReference type="SAM" id="Phobius"/>
    </source>
</evidence>
<keyword evidence="3" id="KW-1185">Reference proteome</keyword>
<organism evidence="2 3">
    <name type="scientific">Paractinoplanes ovalisporus</name>
    <dbReference type="NCBI Taxonomy" id="2810368"/>
    <lineage>
        <taxon>Bacteria</taxon>
        <taxon>Bacillati</taxon>
        <taxon>Actinomycetota</taxon>
        <taxon>Actinomycetes</taxon>
        <taxon>Micromonosporales</taxon>
        <taxon>Micromonosporaceae</taxon>
        <taxon>Paractinoplanes</taxon>
    </lineage>
</organism>
<accession>A0ABS2A9L1</accession>
<gene>
    <name evidence="2" type="ORF">JIG36_10640</name>
</gene>
<evidence type="ECO:0000313" key="3">
    <source>
        <dbReference type="Proteomes" id="UP000632138"/>
    </source>
</evidence>
<reference evidence="2 3" key="1">
    <citation type="submission" date="2021-01" db="EMBL/GenBank/DDBJ databases">
        <title>Actinoplanes sp. nov. LDG1-06 isolated from lichen.</title>
        <authorList>
            <person name="Saeng-In P."/>
            <person name="Phongsopitanun W."/>
            <person name="Kanchanasin P."/>
            <person name="Yuki M."/>
            <person name="Kudo T."/>
            <person name="Ohkuma M."/>
            <person name="Tanasupawat S."/>
        </authorList>
    </citation>
    <scope>NUCLEOTIDE SEQUENCE [LARGE SCALE GENOMIC DNA]</scope>
    <source>
        <strain evidence="2 3">LDG1-06</strain>
    </source>
</reference>
<evidence type="ECO:0000313" key="2">
    <source>
        <dbReference type="EMBL" id="MBM2616013.1"/>
    </source>
</evidence>
<protein>
    <submittedName>
        <fullName evidence="2">Uncharacterized protein</fullName>
    </submittedName>
</protein>
<keyword evidence="1" id="KW-1133">Transmembrane helix</keyword>
<keyword evidence="1" id="KW-0812">Transmembrane</keyword>
<feature type="transmembrane region" description="Helical" evidence="1">
    <location>
        <begin position="37"/>
        <end position="57"/>
    </location>
</feature>
<sequence length="146" mass="15739">MSRSSAAFWVVFGFLISIVDAWLSIQSMAGMMHAVTVMGYVFAAIVGVALTAFAVLLPIMMAAHRNAPVLLVCVWVVLTVADVGTSVVGVIWYVRLGHPLTVPVDLTELHYAPANWMTTLGYIASVLIVAWCCAQFGRALLALRKS</sequence>
<comment type="caution">
    <text evidence="2">The sequence shown here is derived from an EMBL/GenBank/DDBJ whole genome shotgun (WGS) entry which is preliminary data.</text>
</comment>
<feature type="transmembrane region" description="Helical" evidence="1">
    <location>
        <begin position="114"/>
        <end position="141"/>
    </location>
</feature>